<dbReference type="KEGG" id="sre:PTSG_12637"/>
<protein>
    <submittedName>
        <fullName evidence="2">Uncharacterized protein</fullName>
    </submittedName>
</protein>
<feature type="transmembrane region" description="Helical" evidence="1">
    <location>
        <begin position="37"/>
        <end position="59"/>
    </location>
</feature>
<evidence type="ECO:0000313" key="3">
    <source>
        <dbReference type="Proteomes" id="UP000007799"/>
    </source>
</evidence>
<keyword evidence="1" id="KW-0472">Membrane</keyword>
<dbReference type="Proteomes" id="UP000007799">
    <property type="component" value="Unassembled WGS sequence"/>
</dbReference>
<organism evidence="3">
    <name type="scientific">Salpingoeca rosetta (strain ATCC 50818 / BSB-021)</name>
    <dbReference type="NCBI Taxonomy" id="946362"/>
    <lineage>
        <taxon>Eukaryota</taxon>
        <taxon>Choanoflagellata</taxon>
        <taxon>Craspedida</taxon>
        <taxon>Salpingoecidae</taxon>
        <taxon>Salpingoeca</taxon>
    </lineage>
</organism>
<dbReference type="AlphaFoldDB" id="F2UGD4"/>
<keyword evidence="1" id="KW-0812">Transmembrane</keyword>
<dbReference type="RefSeq" id="XP_004991605.1">
    <property type="nucleotide sequence ID" value="XM_004991548.1"/>
</dbReference>
<keyword evidence="3" id="KW-1185">Reference proteome</keyword>
<dbReference type="GeneID" id="16072166"/>
<gene>
    <name evidence="2" type="ORF">PTSG_12637</name>
</gene>
<dbReference type="EMBL" id="GL832973">
    <property type="protein sequence ID" value="EGD75684.1"/>
    <property type="molecule type" value="Genomic_DNA"/>
</dbReference>
<evidence type="ECO:0000313" key="2">
    <source>
        <dbReference type="EMBL" id="EGD75684.1"/>
    </source>
</evidence>
<dbReference type="InParanoid" id="F2UGD4"/>
<evidence type="ECO:0000256" key="1">
    <source>
        <dbReference type="SAM" id="Phobius"/>
    </source>
</evidence>
<name>F2UGD4_SALR5</name>
<sequence length="69" mass="7487">MDQFVNNPNPIPSKQKLFQTASKDILSMRLPGDKAKYRLAMLTTTAVMVSVVGGVFCLATNTGKKVRSA</sequence>
<accession>F2UGD4</accession>
<keyword evidence="1" id="KW-1133">Transmembrane helix</keyword>
<reference evidence="2" key="1">
    <citation type="submission" date="2009-08" db="EMBL/GenBank/DDBJ databases">
        <title>Annotation of Salpingoeca rosetta.</title>
        <authorList>
            <consortium name="The Broad Institute Genome Sequencing Platform"/>
            <person name="Russ C."/>
            <person name="Cuomo C."/>
            <person name="Burger G."/>
            <person name="Gray M.W."/>
            <person name="Holland P.W.H."/>
            <person name="King N."/>
            <person name="Lang F.B.F."/>
            <person name="Roger A.J."/>
            <person name="Ruiz-Trillo I."/>
            <person name="Young S.K."/>
            <person name="Zeng Q."/>
            <person name="Gargeya S."/>
            <person name="Alvarado L."/>
            <person name="Berlin A."/>
            <person name="Chapman S.B."/>
            <person name="Chen Z."/>
            <person name="Freedman E."/>
            <person name="Gellesch M."/>
            <person name="Goldberg J."/>
            <person name="Griggs A."/>
            <person name="Gujja S."/>
            <person name="Heilman E."/>
            <person name="Heiman D."/>
            <person name="Howarth C."/>
            <person name="Mehta T."/>
            <person name="Neiman D."/>
            <person name="Pearson M."/>
            <person name="Roberts A."/>
            <person name="Saif S."/>
            <person name="Shea T."/>
            <person name="Shenoy N."/>
            <person name="Sisk P."/>
            <person name="Stolte C."/>
            <person name="Sykes S."/>
            <person name="White J."/>
            <person name="Yandava C."/>
            <person name="Haas B."/>
            <person name="Nusbaum C."/>
            <person name="Birren B."/>
        </authorList>
    </citation>
    <scope>NUCLEOTIDE SEQUENCE [LARGE SCALE GENOMIC DNA]</scope>
    <source>
        <strain evidence="2">ATCC 50818</strain>
    </source>
</reference>
<proteinExistence type="predicted"/>